<name>A0A3P1TAY3_9ACTN</name>
<dbReference type="InterPro" id="IPR036388">
    <property type="entry name" value="WH-like_DNA-bd_sf"/>
</dbReference>
<dbReference type="Proteomes" id="UP000280819">
    <property type="component" value="Unassembled WGS sequence"/>
</dbReference>
<gene>
    <name evidence="2" type="ORF">EII34_04385</name>
</gene>
<dbReference type="AlphaFoldDB" id="A0A3P1TAY3"/>
<proteinExistence type="predicted"/>
<dbReference type="InterPro" id="IPR011434">
    <property type="entry name" value="Ltp-like_HTH"/>
</dbReference>
<organism evidence="2 3">
    <name type="scientific">Arachnia propionica</name>
    <dbReference type="NCBI Taxonomy" id="1750"/>
    <lineage>
        <taxon>Bacteria</taxon>
        <taxon>Bacillati</taxon>
        <taxon>Actinomycetota</taxon>
        <taxon>Actinomycetes</taxon>
        <taxon>Propionibacteriales</taxon>
        <taxon>Propionibacteriaceae</taxon>
        <taxon>Arachnia</taxon>
    </lineage>
</organism>
<accession>A0A3P1TAY3</accession>
<feature type="domain" description="Putative host cell surface-exposed lipoprotein Ltp-like HTH region" evidence="1">
    <location>
        <begin position="58"/>
        <end position="103"/>
    </location>
</feature>
<dbReference type="Gene3D" id="1.10.10.10">
    <property type="entry name" value="Winged helix-like DNA-binding domain superfamily/Winged helix DNA-binding domain"/>
    <property type="match status" value="2"/>
</dbReference>
<dbReference type="EMBL" id="RQZG01000003">
    <property type="protein sequence ID" value="RRD06355.1"/>
    <property type="molecule type" value="Genomic_DNA"/>
</dbReference>
<dbReference type="OrthoDB" id="2004788at2"/>
<feature type="domain" description="Putative host cell surface-exposed lipoprotein Ltp-like HTH region" evidence="1">
    <location>
        <begin position="106"/>
        <end position="153"/>
    </location>
</feature>
<evidence type="ECO:0000259" key="1">
    <source>
        <dbReference type="Pfam" id="PF07553"/>
    </source>
</evidence>
<evidence type="ECO:0000313" key="2">
    <source>
        <dbReference type="EMBL" id="RRD06355.1"/>
    </source>
</evidence>
<protein>
    <recommendedName>
        <fullName evidence="1">Putative host cell surface-exposed lipoprotein Ltp-like HTH region domain-containing protein</fullName>
    </recommendedName>
</protein>
<reference evidence="2 3" key="1">
    <citation type="submission" date="2018-11" db="EMBL/GenBank/DDBJ databases">
        <title>Genomes From Bacteria Associated with the Canine Oral Cavity: a Test Case for Automated Genome-Based Taxonomic Assignment.</title>
        <authorList>
            <person name="Coil D.A."/>
            <person name="Jospin G."/>
            <person name="Darling A.E."/>
            <person name="Wallis C."/>
            <person name="Davis I.J."/>
            <person name="Harris S."/>
            <person name="Eisen J.A."/>
            <person name="Holcombe L.J."/>
            <person name="O'Flynn C."/>
        </authorList>
    </citation>
    <scope>NUCLEOTIDE SEQUENCE [LARGE SCALE GENOMIC DNA]</scope>
    <source>
        <strain evidence="2 3">OH887_COT-365</strain>
    </source>
</reference>
<sequence length="153" mass="16875">MKPPEQASRFPSDASASYIQTVPGRKCDHRRQKQVSSMRGAMTVPTPPQFDGPLPETHRAALAKAAVYLGFHPLSKRGLFNQLTSEQGDHFPADAARYAVEHVKVDWRAVALKAAVSYRDTMAMEPAAIRAQLVSEYGEMFTPDEADYAIANL</sequence>
<dbReference type="Pfam" id="PF07553">
    <property type="entry name" value="Lipoprotein_Ltp"/>
    <property type="match status" value="2"/>
</dbReference>
<evidence type="ECO:0000313" key="3">
    <source>
        <dbReference type="Proteomes" id="UP000280819"/>
    </source>
</evidence>
<comment type="caution">
    <text evidence="2">The sequence shown here is derived from an EMBL/GenBank/DDBJ whole genome shotgun (WGS) entry which is preliminary data.</text>
</comment>